<evidence type="ECO:0000256" key="1">
    <source>
        <dbReference type="SAM" id="Phobius"/>
    </source>
</evidence>
<name>A0AAV1WJF6_LUPLU</name>
<reference evidence="2 3" key="1">
    <citation type="submission" date="2024-03" db="EMBL/GenBank/DDBJ databases">
        <authorList>
            <person name="Martinez-Hernandez J."/>
        </authorList>
    </citation>
    <scope>NUCLEOTIDE SEQUENCE [LARGE SCALE GENOMIC DNA]</scope>
</reference>
<gene>
    <name evidence="2" type="ORF">LLUT_LOCUS10433</name>
</gene>
<protein>
    <submittedName>
        <fullName evidence="2">Uncharacterized protein</fullName>
    </submittedName>
</protein>
<evidence type="ECO:0000313" key="3">
    <source>
        <dbReference type="Proteomes" id="UP001497480"/>
    </source>
</evidence>
<accession>A0AAV1WJF6</accession>
<comment type="caution">
    <text evidence="2">The sequence shown here is derived from an EMBL/GenBank/DDBJ whole genome shotgun (WGS) entry which is preliminary data.</text>
</comment>
<proteinExistence type="predicted"/>
<keyword evidence="3" id="KW-1185">Reference proteome</keyword>
<feature type="transmembrane region" description="Helical" evidence="1">
    <location>
        <begin position="7"/>
        <end position="35"/>
    </location>
</feature>
<dbReference type="Proteomes" id="UP001497480">
    <property type="component" value="Unassembled WGS sequence"/>
</dbReference>
<sequence length="82" mass="9233">MIGIRGFVLIVGLIFTYFLLIPHCSSIPFGFSYISHNLSYLVIDLITTLKSPSDLYVHVLMMLMLETCQAYGCVSFHEVLSV</sequence>
<organism evidence="2 3">
    <name type="scientific">Lupinus luteus</name>
    <name type="common">European yellow lupine</name>
    <dbReference type="NCBI Taxonomy" id="3873"/>
    <lineage>
        <taxon>Eukaryota</taxon>
        <taxon>Viridiplantae</taxon>
        <taxon>Streptophyta</taxon>
        <taxon>Embryophyta</taxon>
        <taxon>Tracheophyta</taxon>
        <taxon>Spermatophyta</taxon>
        <taxon>Magnoliopsida</taxon>
        <taxon>eudicotyledons</taxon>
        <taxon>Gunneridae</taxon>
        <taxon>Pentapetalae</taxon>
        <taxon>rosids</taxon>
        <taxon>fabids</taxon>
        <taxon>Fabales</taxon>
        <taxon>Fabaceae</taxon>
        <taxon>Papilionoideae</taxon>
        <taxon>50 kb inversion clade</taxon>
        <taxon>genistoids sensu lato</taxon>
        <taxon>core genistoids</taxon>
        <taxon>Genisteae</taxon>
        <taxon>Lupinus</taxon>
    </lineage>
</organism>
<dbReference type="AlphaFoldDB" id="A0AAV1WJF6"/>
<keyword evidence="1" id="KW-1133">Transmembrane helix</keyword>
<dbReference type="EMBL" id="CAXHTB010000007">
    <property type="protein sequence ID" value="CAL0309373.1"/>
    <property type="molecule type" value="Genomic_DNA"/>
</dbReference>
<keyword evidence="1" id="KW-0472">Membrane</keyword>
<evidence type="ECO:0000313" key="2">
    <source>
        <dbReference type="EMBL" id="CAL0309373.1"/>
    </source>
</evidence>
<keyword evidence="1" id="KW-0812">Transmembrane</keyword>